<evidence type="ECO:0000256" key="4">
    <source>
        <dbReference type="RuleBase" id="RU004504"/>
    </source>
</evidence>
<keyword evidence="6" id="KW-0032">Aminotransferase</keyword>
<evidence type="ECO:0000259" key="5">
    <source>
        <dbReference type="Pfam" id="PF00266"/>
    </source>
</evidence>
<dbReference type="InterPro" id="IPR015424">
    <property type="entry name" value="PyrdxlP-dep_Trfase"/>
</dbReference>
<dbReference type="RefSeq" id="WP_204058832.1">
    <property type="nucleotide sequence ID" value="NZ_BAAAGP010000038.1"/>
</dbReference>
<proteinExistence type="inferred from homology"/>
<sequence>MGIDVERVRADTAGCAEVVHLDNAGSSLPPRPVTDAVVGHLRLEERIGGYRAARAEEARTEHAYDALAALVGAGRDEIAIVENATRAWDMAFYSLPWRPGDRILTSRAEYAGNVIPFLQIARRHGVRVEPVPDDESGALSAGALRDMIDERVRLIAVTHVPTQGGLVNPAAEIGRVAREAGVTYLLDACQSVGQMRVDVREIGCDLLSATGRKFLRGPRGTGFLYCSRRILRDLEPPFLDLHAATWTSAGGYTVHDDARRFENWEGFVAGKIGLGVAADYALGLGLDAIEERVTGLAETLRERLRAIPGVTVRDTGVRRCGIVTFTVDGHESAGVARALSEQAINVSVSWPTSARWDFEARGLPPMVRASVHYYNTEEELDRLCAALPGHPS</sequence>
<keyword evidence="2" id="KW-0663">Pyridoxal phosphate</keyword>
<dbReference type="InterPro" id="IPR020578">
    <property type="entry name" value="Aminotrans_V_PyrdxlP_BS"/>
</dbReference>
<keyword evidence="6" id="KW-0808">Transferase</keyword>
<dbReference type="Gene3D" id="3.40.640.10">
    <property type="entry name" value="Type I PLP-dependent aspartate aminotransferase-like (Major domain)"/>
    <property type="match status" value="1"/>
</dbReference>
<comment type="caution">
    <text evidence="6">The sequence shown here is derived from an EMBL/GenBank/DDBJ whole genome shotgun (WGS) entry which is preliminary data.</text>
</comment>
<evidence type="ECO:0000313" key="6">
    <source>
        <dbReference type="EMBL" id="GIH41513.1"/>
    </source>
</evidence>
<dbReference type="PANTHER" id="PTHR43586">
    <property type="entry name" value="CYSTEINE DESULFURASE"/>
    <property type="match status" value="1"/>
</dbReference>
<dbReference type="InterPro" id="IPR000192">
    <property type="entry name" value="Aminotrans_V_dom"/>
</dbReference>
<keyword evidence="7" id="KW-1185">Reference proteome</keyword>
<evidence type="ECO:0000256" key="1">
    <source>
        <dbReference type="ARBA" id="ARBA00001933"/>
    </source>
</evidence>
<dbReference type="GO" id="GO:0008483">
    <property type="term" value="F:transaminase activity"/>
    <property type="evidence" value="ECO:0007669"/>
    <property type="project" value="UniProtKB-KW"/>
</dbReference>
<dbReference type="PANTHER" id="PTHR43586:SF24">
    <property type="entry name" value="BLR4730 PROTEIN"/>
    <property type="match status" value="1"/>
</dbReference>
<dbReference type="InterPro" id="IPR015421">
    <property type="entry name" value="PyrdxlP-dep_Trfase_major"/>
</dbReference>
<dbReference type="EMBL" id="BOOC01000022">
    <property type="protein sequence ID" value="GIH41513.1"/>
    <property type="molecule type" value="Genomic_DNA"/>
</dbReference>
<evidence type="ECO:0000256" key="2">
    <source>
        <dbReference type="ARBA" id="ARBA00022898"/>
    </source>
</evidence>
<dbReference type="SUPFAM" id="SSF53383">
    <property type="entry name" value="PLP-dependent transferases"/>
    <property type="match status" value="1"/>
</dbReference>
<comment type="similarity">
    <text evidence="3">Belongs to the class-V pyridoxal-phosphate-dependent aminotransferase family.</text>
</comment>
<dbReference type="Proteomes" id="UP000603904">
    <property type="component" value="Unassembled WGS sequence"/>
</dbReference>
<dbReference type="InterPro" id="IPR015422">
    <property type="entry name" value="PyrdxlP-dep_Trfase_small"/>
</dbReference>
<dbReference type="Pfam" id="PF00266">
    <property type="entry name" value="Aminotran_5"/>
    <property type="match status" value="1"/>
</dbReference>
<organism evidence="6 7">
    <name type="scientific">Microbispora corallina</name>
    <dbReference type="NCBI Taxonomy" id="83302"/>
    <lineage>
        <taxon>Bacteria</taxon>
        <taxon>Bacillati</taxon>
        <taxon>Actinomycetota</taxon>
        <taxon>Actinomycetes</taxon>
        <taxon>Streptosporangiales</taxon>
        <taxon>Streptosporangiaceae</taxon>
        <taxon>Microbispora</taxon>
    </lineage>
</organism>
<reference evidence="6 7" key="1">
    <citation type="submission" date="2021-01" db="EMBL/GenBank/DDBJ databases">
        <title>Whole genome shotgun sequence of Microbispora corallina NBRC 16416.</title>
        <authorList>
            <person name="Komaki H."/>
            <person name="Tamura T."/>
        </authorList>
    </citation>
    <scope>NUCLEOTIDE SEQUENCE [LARGE SCALE GENOMIC DNA]</scope>
    <source>
        <strain evidence="6 7">NBRC 16416</strain>
    </source>
</reference>
<dbReference type="PROSITE" id="PS00595">
    <property type="entry name" value="AA_TRANSFER_CLASS_5"/>
    <property type="match status" value="1"/>
</dbReference>
<evidence type="ECO:0000313" key="7">
    <source>
        <dbReference type="Proteomes" id="UP000603904"/>
    </source>
</evidence>
<protein>
    <submittedName>
        <fullName evidence="6">Aminotransferase class V</fullName>
    </submittedName>
</protein>
<accession>A0ABQ4G360</accession>
<evidence type="ECO:0000256" key="3">
    <source>
        <dbReference type="RuleBase" id="RU004075"/>
    </source>
</evidence>
<name>A0ABQ4G360_9ACTN</name>
<dbReference type="Gene3D" id="3.90.1150.10">
    <property type="entry name" value="Aspartate Aminotransferase, domain 1"/>
    <property type="match status" value="1"/>
</dbReference>
<comment type="cofactor">
    <cofactor evidence="1 4">
        <name>pyridoxal 5'-phosphate</name>
        <dbReference type="ChEBI" id="CHEBI:597326"/>
    </cofactor>
</comment>
<feature type="domain" description="Aminotransferase class V" evidence="5">
    <location>
        <begin position="19"/>
        <end position="383"/>
    </location>
</feature>
<gene>
    <name evidence="6" type="ORF">Mco01_45130</name>
</gene>